<name>A0A932CQQ5_UNCTE</name>
<dbReference type="Pfam" id="PF01663">
    <property type="entry name" value="Phosphodiest"/>
    <property type="match status" value="1"/>
</dbReference>
<dbReference type="EMBL" id="JACPRF010000253">
    <property type="protein sequence ID" value="MBI2876892.1"/>
    <property type="molecule type" value="Genomic_DNA"/>
</dbReference>
<dbReference type="AlphaFoldDB" id="A0A932CQQ5"/>
<reference evidence="1" key="1">
    <citation type="submission" date="2020-07" db="EMBL/GenBank/DDBJ databases">
        <title>Huge and variable diversity of episymbiotic CPR bacteria and DPANN archaea in groundwater ecosystems.</title>
        <authorList>
            <person name="He C.Y."/>
            <person name="Keren R."/>
            <person name="Whittaker M."/>
            <person name="Farag I.F."/>
            <person name="Doudna J."/>
            <person name="Cate J.H.D."/>
            <person name="Banfield J.F."/>
        </authorList>
    </citation>
    <scope>NUCLEOTIDE SEQUENCE</scope>
    <source>
        <strain evidence="1">NC_groundwater_672_Ag_B-0.1um_62_36</strain>
    </source>
</reference>
<dbReference type="InterPro" id="IPR017850">
    <property type="entry name" value="Alkaline_phosphatase_core_sf"/>
</dbReference>
<dbReference type="Gene3D" id="3.40.720.10">
    <property type="entry name" value="Alkaline Phosphatase, subunit A"/>
    <property type="match status" value="2"/>
</dbReference>
<protein>
    <submittedName>
        <fullName evidence="1">Alkaline phosphatase family protein</fullName>
    </submittedName>
</protein>
<sequence>MMKREATAGRRPRALVIGLDGASFEVLNPLMEAGRLPHLARLMRDGASGELLSTIPYSTAPAWASFMTGKNPGKHGIFHFGRMLPEQRCLGLIDGRHVRSEKLWGALNRAGRPAIVLNIPITYPPEEIQGIMVSGIFVPRSAEESMIYPREHFSELDQLLGGCKLDLYYTPAWAEQDFEGILREATRTAEGLTRAGLHFISTQDWDLCVVVFTEMDRLQHWFWKWLFPEEAVPGSAGGGELRERHERLLDFYTHLDAQLGKLIAQAGEEAYVFVLSDHGFGGGRVRRRFYINAWLASLGLFSPQENPSGSLPRYLARKLQRKGSAPGEGEVSEEAGQKVPQLDASLEMDWERTRVCYVGVESMGLYILREPCGPVKAEEYEPLRDRLQRELLALTDSATGQKVIEKVFKREELYWGAYVPEAPDLLFTLPGNQYTLSKRWKKGPLFRDTREKVEGFHRPEGVWMARGPGIQANLRLAGAQIPDIAPTLLYALGAEVPREMDGKVLLEAFAEGYRSDHPVRYAESPGEAGATGGTEEMVYSAEELETIQKRLADLGYL</sequence>
<dbReference type="PANTHER" id="PTHR10151:SF120">
    <property type="entry name" value="BIS(5'-ADENOSYL)-TRIPHOSPHATASE"/>
    <property type="match status" value="1"/>
</dbReference>
<dbReference type="SUPFAM" id="SSF53649">
    <property type="entry name" value="Alkaline phosphatase-like"/>
    <property type="match status" value="1"/>
</dbReference>
<dbReference type="GO" id="GO:0016787">
    <property type="term" value="F:hydrolase activity"/>
    <property type="evidence" value="ECO:0007669"/>
    <property type="project" value="UniProtKB-ARBA"/>
</dbReference>
<proteinExistence type="predicted"/>
<dbReference type="InterPro" id="IPR002591">
    <property type="entry name" value="Phosphodiest/P_Trfase"/>
</dbReference>
<dbReference type="PANTHER" id="PTHR10151">
    <property type="entry name" value="ECTONUCLEOTIDE PYROPHOSPHATASE/PHOSPHODIESTERASE"/>
    <property type="match status" value="1"/>
</dbReference>
<accession>A0A932CQQ5</accession>
<evidence type="ECO:0000313" key="1">
    <source>
        <dbReference type="EMBL" id="MBI2876892.1"/>
    </source>
</evidence>
<organism evidence="1 2">
    <name type="scientific">Tectimicrobiota bacterium</name>
    <dbReference type="NCBI Taxonomy" id="2528274"/>
    <lineage>
        <taxon>Bacteria</taxon>
        <taxon>Pseudomonadati</taxon>
        <taxon>Nitrospinota/Tectimicrobiota group</taxon>
        <taxon>Candidatus Tectimicrobiota</taxon>
    </lineage>
</organism>
<evidence type="ECO:0000313" key="2">
    <source>
        <dbReference type="Proteomes" id="UP000769766"/>
    </source>
</evidence>
<comment type="caution">
    <text evidence="1">The sequence shown here is derived from an EMBL/GenBank/DDBJ whole genome shotgun (WGS) entry which is preliminary data.</text>
</comment>
<gene>
    <name evidence="1" type="ORF">HYY20_08425</name>
</gene>
<dbReference type="Proteomes" id="UP000769766">
    <property type="component" value="Unassembled WGS sequence"/>
</dbReference>